<evidence type="ECO:0000313" key="3">
    <source>
        <dbReference type="Proteomes" id="UP000274504"/>
    </source>
</evidence>
<gene>
    <name evidence="2" type="ORF">HDID_LOCUS5857</name>
</gene>
<sequence>MDEALQREMGRFNNNIRHVKELDNIVADCLSRTDVEAVTKAVDFHSFSEVQKTDSELQEFRNRPTSLQLKDIPLHTTPRLITCDVSTGIPRPFVPRAFRRQVFESLYNLSHPGKRATAKLITDRFVWPSCRKDIANWTKTC</sequence>
<evidence type="ECO:0000259" key="1">
    <source>
        <dbReference type="Pfam" id="PF17921"/>
    </source>
</evidence>
<dbReference type="STRING" id="6216.A0A0R3SLP4"/>
<reference evidence="2 3" key="2">
    <citation type="submission" date="2018-11" db="EMBL/GenBank/DDBJ databases">
        <authorList>
            <consortium name="Pathogen Informatics"/>
        </authorList>
    </citation>
    <scope>NUCLEOTIDE SEQUENCE [LARGE SCALE GENOMIC DNA]</scope>
</reference>
<organism evidence="4">
    <name type="scientific">Hymenolepis diminuta</name>
    <name type="common">Rat tapeworm</name>
    <dbReference type="NCBI Taxonomy" id="6216"/>
    <lineage>
        <taxon>Eukaryota</taxon>
        <taxon>Metazoa</taxon>
        <taxon>Spiralia</taxon>
        <taxon>Lophotrochozoa</taxon>
        <taxon>Platyhelminthes</taxon>
        <taxon>Cestoda</taxon>
        <taxon>Eucestoda</taxon>
        <taxon>Cyclophyllidea</taxon>
        <taxon>Hymenolepididae</taxon>
        <taxon>Hymenolepis</taxon>
    </lineage>
</organism>
<dbReference type="Pfam" id="PF17921">
    <property type="entry name" value="Integrase_H2C2"/>
    <property type="match status" value="1"/>
</dbReference>
<dbReference type="Proteomes" id="UP000274504">
    <property type="component" value="Unassembled WGS sequence"/>
</dbReference>
<accession>A0A0R3SLP4</accession>
<dbReference type="Gene3D" id="1.10.340.70">
    <property type="match status" value="1"/>
</dbReference>
<dbReference type="WBParaSite" id="HDID_0000585901-mRNA-1">
    <property type="protein sequence ID" value="HDID_0000585901-mRNA-1"/>
    <property type="gene ID" value="HDID_0000585901"/>
</dbReference>
<evidence type="ECO:0000313" key="4">
    <source>
        <dbReference type="WBParaSite" id="HDID_0000585901-mRNA-1"/>
    </source>
</evidence>
<feature type="domain" description="Integrase zinc-binding" evidence="1">
    <location>
        <begin position="94"/>
        <end position="141"/>
    </location>
</feature>
<dbReference type="EMBL" id="UYSG01003569">
    <property type="protein sequence ID" value="VDL58175.1"/>
    <property type="molecule type" value="Genomic_DNA"/>
</dbReference>
<protein>
    <submittedName>
        <fullName evidence="4">Integrase_H2C2 domain-containing protein</fullName>
    </submittedName>
</protein>
<dbReference type="AlphaFoldDB" id="A0A0R3SLP4"/>
<evidence type="ECO:0000313" key="2">
    <source>
        <dbReference type="EMBL" id="VDL58175.1"/>
    </source>
</evidence>
<dbReference type="OrthoDB" id="6272026at2759"/>
<dbReference type="InterPro" id="IPR041588">
    <property type="entry name" value="Integrase_H2C2"/>
</dbReference>
<proteinExistence type="predicted"/>
<reference evidence="4" key="1">
    <citation type="submission" date="2017-02" db="UniProtKB">
        <authorList>
            <consortium name="WormBaseParasite"/>
        </authorList>
    </citation>
    <scope>IDENTIFICATION</scope>
</reference>
<name>A0A0R3SLP4_HYMDI</name>